<keyword evidence="3" id="KW-0687">Ribonucleoprotein</keyword>
<dbReference type="AlphaFoldDB" id="A0AAP0P4B1"/>
<evidence type="ECO:0000256" key="3">
    <source>
        <dbReference type="ARBA" id="ARBA00023274"/>
    </source>
</evidence>
<keyword evidence="6" id="KW-1185">Reference proteome</keyword>
<dbReference type="GO" id="GO:0005840">
    <property type="term" value="C:ribosome"/>
    <property type="evidence" value="ECO:0007669"/>
    <property type="project" value="UniProtKB-KW"/>
</dbReference>
<organism evidence="5 6">
    <name type="scientific">Stephania japonica</name>
    <dbReference type="NCBI Taxonomy" id="461633"/>
    <lineage>
        <taxon>Eukaryota</taxon>
        <taxon>Viridiplantae</taxon>
        <taxon>Streptophyta</taxon>
        <taxon>Embryophyta</taxon>
        <taxon>Tracheophyta</taxon>
        <taxon>Spermatophyta</taxon>
        <taxon>Magnoliopsida</taxon>
        <taxon>Ranunculales</taxon>
        <taxon>Menispermaceae</taxon>
        <taxon>Menispermoideae</taxon>
        <taxon>Cissampelideae</taxon>
        <taxon>Stephania</taxon>
    </lineage>
</organism>
<reference evidence="5 6" key="1">
    <citation type="submission" date="2024-01" db="EMBL/GenBank/DDBJ databases">
        <title>Genome assemblies of Stephania.</title>
        <authorList>
            <person name="Yang L."/>
        </authorList>
    </citation>
    <scope>NUCLEOTIDE SEQUENCE [LARGE SCALE GENOMIC DNA]</scope>
    <source>
        <strain evidence="5">QJT</strain>
        <tissue evidence="5">Leaf</tissue>
    </source>
</reference>
<evidence type="ECO:0000256" key="1">
    <source>
        <dbReference type="ARBA" id="ARBA00009364"/>
    </source>
</evidence>
<gene>
    <name evidence="5" type="ORF">Sjap_010096</name>
</gene>
<evidence type="ECO:0000256" key="2">
    <source>
        <dbReference type="ARBA" id="ARBA00022980"/>
    </source>
</evidence>
<sequence length="352" mass="39323">MPCPVEITAGWGILELSCVWGGWGDTISSRTDHDIWDFPHASMRRADFIWISLVPNIVNVPKTKKTCCKNKECKKHTLHKVTHYKKQKDSLLLKESVVMNINRDGNSCRRVINVLCRKQGPISAGPVCFVSFGALVEFPMSHCRGWDPSSSPLKCAWWEPVLPPGWDRFPPRRRPPPPPSSADRNGGILAAGRKVAALRLAVRKAAVGEERWWNHPSSSRLVVVGLPNEAPPFVSGGDDWNTAPPHAAVPHSGWVLVGSMHQAYIHLSVLNRWTLIGLRTSWTFARPAYGRCLVHTLLVYLYVGYAVERCMGSIMMASSQFLSGPLVRPSCRDVFNRRRLHGILGYLSPNLI</sequence>
<name>A0AAP0P4B1_9MAGN</name>
<dbReference type="Proteomes" id="UP001417504">
    <property type="component" value="Unassembled WGS sequence"/>
</dbReference>
<comment type="similarity">
    <text evidence="1">Belongs to the eukaryotic ribosomal protein eL42 family.</text>
</comment>
<evidence type="ECO:0000256" key="4">
    <source>
        <dbReference type="SAM" id="MobiDB-lite"/>
    </source>
</evidence>
<dbReference type="GO" id="GO:0003735">
    <property type="term" value="F:structural constituent of ribosome"/>
    <property type="evidence" value="ECO:0007669"/>
    <property type="project" value="InterPro"/>
</dbReference>
<evidence type="ECO:0000313" key="5">
    <source>
        <dbReference type="EMBL" id="KAK9129609.1"/>
    </source>
</evidence>
<dbReference type="InterPro" id="IPR000552">
    <property type="entry name" value="Ribosomal_eL44"/>
</dbReference>
<comment type="caution">
    <text evidence="5">The sequence shown here is derived from an EMBL/GenBank/DDBJ whole genome shotgun (WGS) entry which is preliminary data.</text>
</comment>
<proteinExistence type="inferred from homology"/>
<dbReference type="GO" id="GO:0006412">
    <property type="term" value="P:translation"/>
    <property type="evidence" value="ECO:0007669"/>
    <property type="project" value="InterPro"/>
</dbReference>
<dbReference type="InterPro" id="IPR011332">
    <property type="entry name" value="Ribosomal_zn-bd"/>
</dbReference>
<dbReference type="SUPFAM" id="SSF57829">
    <property type="entry name" value="Zn-binding ribosomal proteins"/>
    <property type="match status" value="1"/>
</dbReference>
<protein>
    <submittedName>
        <fullName evidence="5">Uncharacterized protein</fullName>
    </submittedName>
</protein>
<feature type="region of interest" description="Disordered" evidence="4">
    <location>
        <begin position="167"/>
        <end position="186"/>
    </location>
</feature>
<dbReference type="InterPro" id="IPR053708">
    <property type="entry name" value="Ribosomal_LSU_eL42"/>
</dbReference>
<evidence type="ECO:0000313" key="6">
    <source>
        <dbReference type="Proteomes" id="UP001417504"/>
    </source>
</evidence>
<dbReference type="GO" id="GO:1990904">
    <property type="term" value="C:ribonucleoprotein complex"/>
    <property type="evidence" value="ECO:0007669"/>
    <property type="project" value="UniProtKB-KW"/>
</dbReference>
<dbReference type="PANTHER" id="PTHR10369">
    <property type="entry name" value="60S RIBOSOMAL PROTEIN L36A/L44"/>
    <property type="match status" value="1"/>
</dbReference>
<dbReference type="EMBL" id="JBBNAE010000004">
    <property type="protein sequence ID" value="KAK9129609.1"/>
    <property type="molecule type" value="Genomic_DNA"/>
</dbReference>
<keyword evidence="2" id="KW-0689">Ribosomal protein</keyword>
<accession>A0AAP0P4B1</accession>
<dbReference type="Gene3D" id="3.10.450.80">
    <property type="match status" value="1"/>
</dbReference>